<proteinExistence type="predicted"/>
<name>A0A1S3KC59_LINAN</name>
<evidence type="ECO:0000313" key="4">
    <source>
        <dbReference type="Proteomes" id="UP000085678"/>
    </source>
</evidence>
<feature type="transmembrane region" description="Helical" evidence="2">
    <location>
        <begin position="186"/>
        <end position="209"/>
    </location>
</feature>
<protein>
    <submittedName>
        <fullName evidence="5">Uncharacterized protein LOC106180606 isoform X1</fullName>
    </submittedName>
</protein>
<evidence type="ECO:0000313" key="5">
    <source>
        <dbReference type="RefSeq" id="XP_013420077.2"/>
    </source>
</evidence>
<keyword evidence="2" id="KW-0812">Transmembrane</keyword>
<organism evidence="4 5">
    <name type="scientific">Lingula anatina</name>
    <name type="common">Brachiopod</name>
    <name type="synonym">Lingula unguis</name>
    <dbReference type="NCBI Taxonomy" id="7574"/>
    <lineage>
        <taxon>Eukaryota</taxon>
        <taxon>Metazoa</taxon>
        <taxon>Spiralia</taxon>
        <taxon>Lophotrochozoa</taxon>
        <taxon>Brachiopoda</taxon>
        <taxon>Linguliformea</taxon>
        <taxon>Lingulata</taxon>
        <taxon>Lingulida</taxon>
        <taxon>Linguloidea</taxon>
        <taxon>Lingulidae</taxon>
        <taxon>Lingula</taxon>
    </lineage>
</organism>
<evidence type="ECO:0000256" key="2">
    <source>
        <dbReference type="SAM" id="Phobius"/>
    </source>
</evidence>
<evidence type="ECO:0000256" key="1">
    <source>
        <dbReference type="SAM" id="MobiDB-lite"/>
    </source>
</evidence>
<sequence>MTFLIHKAVYFIWLCQVMYSTGDSSSCICNIPVNCSEPAYTDLFEILRDYQSLFIESPPNFYNVPQECSVNCSVLPTPQTSTDGLLIDFRVLPNISLRGVIEASLTSLSYVPSRTDTLEYTTSWQTDSSTHCETTPCLNTAYTHTETATLVVTPSGTDPHVSFITEETTVAVQSSSEMLGNGPNSWLLGVVFGCIGLCCLVAIIVVIYFKKKGKKLRFRVGPGCHDNNNFLHNFQIRGHKYIQKKSKHGNDYAMTTDLSGSQALTPVEGRENFYENANVIDEKNVPNGKTPPSSPKGRKSTSRPLKTAVPKTALPSVSAGVEKTAPADLSGSQAPTYEEGRQNIYENANDIDEKNVPNGKTPPQSPKGRNITSRPLKTAVPSVSASVEETPNQNTFSSADAHPAEHQPQSVPPLSHQWNKNNNGLDVYNNQINHENKIPLQDSSAEPKKKERKKKKSVKAVQKPRPLPPAPHIP</sequence>
<dbReference type="Proteomes" id="UP000085678">
    <property type="component" value="Unplaced"/>
</dbReference>
<dbReference type="GeneID" id="106180606"/>
<accession>A0A1S3KC59</accession>
<dbReference type="InParanoid" id="A0A1S3KC59"/>
<gene>
    <name evidence="5" type="primary">LOC106180606</name>
</gene>
<feature type="compositionally biased region" description="Polar residues" evidence="1">
    <location>
        <begin position="370"/>
        <end position="398"/>
    </location>
</feature>
<feature type="chain" id="PRO_5043467093" evidence="3">
    <location>
        <begin position="23"/>
        <end position="474"/>
    </location>
</feature>
<keyword evidence="4" id="KW-1185">Reference proteome</keyword>
<evidence type="ECO:0000256" key="3">
    <source>
        <dbReference type="SAM" id="SignalP"/>
    </source>
</evidence>
<keyword evidence="2" id="KW-0472">Membrane</keyword>
<feature type="signal peptide" evidence="3">
    <location>
        <begin position="1"/>
        <end position="22"/>
    </location>
</feature>
<reference evidence="5" key="1">
    <citation type="submission" date="2025-08" db="UniProtKB">
        <authorList>
            <consortium name="RefSeq"/>
        </authorList>
    </citation>
    <scope>IDENTIFICATION</scope>
    <source>
        <tissue evidence="5">Gonads</tissue>
    </source>
</reference>
<feature type="compositionally biased region" description="Pro residues" evidence="1">
    <location>
        <begin position="465"/>
        <end position="474"/>
    </location>
</feature>
<keyword evidence="3" id="KW-0732">Signal</keyword>
<keyword evidence="2" id="KW-1133">Transmembrane helix</keyword>
<dbReference type="AlphaFoldDB" id="A0A1S3KC59"/>
<dbReference type="KEGG" id="lak:106180606"/>
<feature type="region of interest" description="Disordered" evidence="1">
    <location>
        <begin position="280"/>
        <end position="474"/>
    </location>
</feature>
<feature type="compositionally biased region" description="Polar residues" evidence="1">
    <location>
        <begin position="416"/>
        <end position="433"/>
    </location>
</feature>
<dbReference type="RefSeq" id="XP_013420077.2">
    <property type="nucleotide sequence ID" value="XM_013564623.2"/>
</dbReference>